<evidence type="ECO:0000259" key="1">
    <source>
        <dbReference type="PROSITE" id="PS50206"/>
    </source>
</evidence>
<protein>
    <submittedName>
        <fullName evidence="2">Rhodanese domain protein</fullName>
    </submittedName>
</protein>
<reference evidence="2" key="2">
    <citation type="journal article" date="2014" name="ISME J.">
        <title>Microbial stratification in low pH oxic and suboxic macroscopic growths along an acid mine drainage.</title>
        <authorList>
            <person name="Mendez-Garcia C."/>
            <person name="Mesa V."/>
            <person name="Sprenger R.R."/>
            <person name="Richter M."/>
            <person name="Diez M.S."/>
            <person name="Solano J."/>
            <person name="Bargiela R."/>
            <person name="Golyshina O.V."/>
            <person name="Manteca A."/>
            <person name="Ramos J.L."/>
            <person name="Gallego J.R."/>
            <person name="Llorente I."/>
            <person name="Martins Dos Santos V.A."/>
            <person name="Jensen O.N."/>
            <person name="Pelaez A.I."/>
            <person name="Sanchez J."/>
            <person name="Ferrer M."/>
        </authorList>
    </citation>
    <scope>NUCLEOTIDE SEQUENCE</scope>
</reference>
<gene>
    <name evidence="2" type="ORF">B1A_18538</name>
</gene>
<organism evidence="2">
    <name type="scientific">mine drainage metagenome</name>
    <dbReference type="NCBI Taxonomy" id="410659"/>
    <lineage>
        <taxon>unclassified sequences</taxon>
        <taxon>metagenomes</taxon>
        <taxon>ecological metagenomes</taxon>
    </lineage>
</organism>
<dbReference type="Pfam" id="PF00581">
    <property type="entry name" value="Rhodanese"/>
    <property type="match status" value="1"/>
</dbReference>
<accession>T0YSM4</accession>
<dbReference type="InterPro" id="IPR036873">
    <property type="entry name" value="Rhodanese-like_dom_sf"/>
</dbReference>
<dbReference type="SMART" id="SM00450">
    <property type="entry name" value="RHOD"/>
    <property type="match status" value="1"/>
</dbReference>
<sequence>ELRARMEAGSPPRLIDVREDWEYQKGHIPGSEHLPLSRFIQAYPTLPKNQELVIVCESGSRSGQAAQFLSGQGYGSVHNLVGGMSAWRRGEPRR</sequence>
<name>T0YSM4_9ZZZZ</name>
<dbReference type="Gene3D" id="3.40.250.10">
    <property type="entry name" value="Rhodanese-like domain"/>
    <property type="match status" value="1"/>
</dbReference>
<feature type="non-terminal residue" evidence="2">
    <location>
        <position position="1"/>
    </location>
</feature>
<dbReference type="PANTHER" id="PTHR43031">
    <property type="entry name" value="FAD-DEPENDENT OXIDOREDUCTASE"/>
    <property type="match status" value="1"/>
</dbReference>
<dbReference type="InterPro" id="IPR050229">
    <property type="entry name" value="GlpE_sulfurtransferase"/>
</dbReference>
<dbReference type="PANTHER" id="PTHR43031:SF1">
    <property type="entry name" value="PYRIDINE NUCLEOTIDE-DISULPHIDE OXIDOREDUCTASE"/>
    <property type="match status" value="1"/>
</dbReference>
<dbReference type="SUPFAM" id="SSF52821">
    <property type="entry name" value="Rhodanese/Cell cycle control phosphatase"/>
    <property type="match status" value="1"/>
</dbReference>
<evidence type="ECO:0000313" key="2">
    <source>
        <dbReference type="EMBL" id="EQD34837.1"/>
    </source>
</evidence>
<dbReference type="CDD" id="cd00158">
    <property type="entry name" value="RHOD"/>
    <property type="match status" value="1"/>
</dbReference>
<dbReference type="EMBL" id="AUZX01013683">
    <property type="protein sequence ID" value="EQD34837.1"/>
    <property type="molecule type" value="Genomic_DNA"/>
</dbReference>
<dbReference type="PROSITE" id="PS50206">
    <property type="entry name" value="RHODANESE_3"/>
    <property type="match status" value="1"/>
</dbReference>
<comment type="caution">
    <text evidence="2">The sequence shown here is derived from an EMBL/GenBank/DDBJ whole genome shotgun (WGS) entry which is preliminary data.</text>
</comment>
<feature type="domain" description="Rhodanese" evidence="1">
    <location>
        <begin position="8"/>
        <end position="92"/>
    </location>
</feature>
<reference evidence="2" key="1">
    <citation type="submission" date="2013-08" db="EMBL/GenBank/DDBJ databases">
        <authorList>
            <person name="Mendez C."/>
            <person name="Richter M."/>
            <person name="Ferrer M."/>
            <person name="Sanchez J."/>
        </authorList>
    </citation>
    <scope>NUCLEOTIDE SEQUENCE</scope>
</reference>
<dbReference type="AlphaFoldDB" id="T0YSM4"/>
<dbReference type="InterPro" id="IPR001763">
    <property type="entry name" value="Rhodanese-like_dom"/>
</dbReference>
<proteinExistence type="predicted"/>